<accession>G4RKS8</accession>
<keyword evidence="5 13" id="KW-0540">Nuclease</keyword>
<keyword evidence="16" id="KW-1185">Reference proteome</keyword>
<gene>
    <name evidence="15" type="ordered locus">TTX_1548</name>
</gene>
<dbReference type="PANTHER" id="PTHR36531:SF2">
    <property type="entry name" value="CRISPR-ASSOCIATED EXONUCLEASE CAS4"/>
    <property type="match status" value="1"/>
</dbReference>
<comment type="cofactor">
    <cofactor evidence="13">
        <name>iron-sulfur cluster</name>
        <dbReference type="ChEBI" id="CHEBI:30408"/>
    </cofactor>
</comment>
<dbReference type="GO" id="GO:0004527">
    <property type="term" value="F:exonuclease activity"/>
    <property type="evidence" value="ECO:0007669"/>
    <property type="project" value="UniProtKB-KW"/>
</dbReference>
<dbReference type="Proteomes" id="UP000002654">
    <property type="component" value="Chromosome"/>
</dbReference>
<dbReference type="KEGG" id="ttn:TTX_1548"/>
<keyword evidence="11 13" id="KW-0051">Antiviral defense</keyword>
<organism evidence="15 16">
    <name type="scientific">Thermoproteus tenax (strain ATCC 35583 / DSM 2078 / JCM 9277 / NBRC 100435 / Kra 1)</name>
    <dbReference type="NCBI Taxonomy" id="768679"/>
    <lineage>
        <taxon>Archaea</taxon>
        <taxon>Thermoproteota</taxon>
        <taxon>Thermoprotei</taxon>
        <taxon>Thermoproteales</taxon>
        <taxon>Thermoproteaceae</taxon>
        <taxon>Thermoproteus</taxon>
    </lineage>
</organism>
<name>G4RKS8_THETK</name>
<evidence type="ECO:0000256" key="12">
    <source>
        <dbReference type="ARBA" id="ARBA00023211"/>
    </source>
</evidence>
<keyword evidence="7 13" id="KW-0378">Hydrolase</keyword>
<dbReference type="Pfam" id="PF01930">
    <property type="entry name" value="Cas_Cas4"/>
    <property type="match status" value="1"/>
</dbReference>
<dbReference type="NCBIfam" id="TIGR00372">
    <property type="entry name" value="cas4"/>
    <property type="match status" value="1"/>
</dbReference>
<evidence type="ECO:0000256" key="6">
    <source>
        <dbReference type="ARBA" id="ARBA00022723"/>
    </source>
</evidence>
<dbReference type="PaxDb" id="768679-TTX_1548"/>
<dbReference type="GO" id="GO:0046872">
    <property type="term" value="F:metal ion binding"/>
    <property type="evidence" value="ECO:0007669"/>
    <property type="project" value="UniProtKB-KW"/>
</dbReference>
<proteinExistence type="inferred from homology"/>
<dbReference type="EC" id="3.1.12.1" evidence="3 13"/>
<dbReference type="Gene3D" id="3.90.320.10">
    <property type="match status" value="1"/>
</dbReference>
<dbReference type="PATRIC" id="fig|768679.9.peg.1567"/>
<evidence type="ECO:0000256" key="3">
    <source>
        <dbReference type="ARBA" id="ARBA00012768"/>
    </source>
</evidence>
<dbReference type="RefSeq" id="WP_014127427.1">
    <property type="nucleotide sequence ID" value="NC_016070.1"/>
</dbReference>
<evidence type="ECO:0000313" key="16">
    <source>
        <dbReference type="Proteomes" id="UP000002654"/>
    </source>
</evidence>
<dbReference type="OrthoDB" id="24369at2157"/>
<dbReference type="InterPro" id="IPR011604">
    <property type="entry name" value="PDDEXK-like_dom_sf"/>
</dbReference>
<dbReference type="GO" id="GO:0051536">
    <property type="term" value="F:iron-sulfur cluster binding"/>
    <property type="evidence" value="ECO:0007669"/>
    <property type="project" value="UniProtKB-KW"/>
</dbReference>
<evidence type="ECO:0000256" key="1">
    <source>
        <dbReference type="ARBA" id="ARBA00001936"/>
    </source>
</evidence>
<dbReference type="GO" id="GO:0051607">
    <property type="term" value="P:defense response to virus"/>
    <property type="evidence" value="ECO:0007669"/>
    <property type="project" value="UniProtKB-KW"/>
</dbReference>
<dbReference type="AlphaFoldDB" id="G4RKS8"/>
<evidence type="ECO:0000256" key="2">
    <source>
        <dbReference type="ARBA" id="ARBA00009189"/>
    </source>
</evidence>
<dbReference type="EMBL" id="FN869859">
    <property type="protein sequence ID" value="CCC82173.1"/>
    <property type="molecule type" value="Genomic_DNA"/>
</dbReference>
<comment type="cofactor">
    <cofactor evidence="1">
        <name>Mn(2+)</name>
        <dbReference type="ChEBI" id="CHEBI:29035"/>
    </cofactor>
</comment>
<dbReference type="InterPro" id="IPR022765">
    <property type="entry name" value="Dna2/Cas4_DUF83"/>
</dbReference>
<comment type="cofactor">
    <cofactor evidence="13">
        <name>Mg(2+)</name>
        <dbReference type="ChEBI" id="CHEBI:18420"/>
    </cofactor>
    <cofactor evidence="13">
        <name>Mn(2+)</name>
        <dbReference type="ChEBI" id="CHEBI:29035"/>
    </cofactor>
    <text evidence="13">Mg(2+) or Mn(2+) required for ssDNA cleavage activity.</text>
</comment>
<feature type="domain" description="DUF83" evidence="14">
    <location>
        <begin position="54"/>
        <end position="212"/>
    </location>
</feature>
<evidence type="ECO:0000256" key="13">
    <source>
        <dbReference type="RuleBase" id="RU365022"/>
    </source>
</evidence>
<keyword evidence="8 13" id="KW-0269">Exonuclease</keyword>
<evidence type="ECO:0000256" key="7">
    <source>
        <dbReference type="ARBA" id="ARBA00022801"/>
    </source>
</evidence>
<evidence type="ECO:0000256" key="4">
    <source>
        <dbReference type="ARBA" id="ARBA00020049"/>
    </source>
</evidence>
<keyword evidence="10 13" id="KW-0411">Iron-sulfur</keyword>
<dbReference type="PANTHER" id="PTHR36531">
    <property type="entry name" value="CRISPR-ASSOCIATED EXONUCLEASE CAS4"/>
    <property type="match status" value="1"/>
</dbReference>
<dbReference type="InterPro" id="IPR013343">
    <property type="entry name" value="CRISPR-assoc_prot_Cas4"/>
</dbReference>
<dbReference type="STRING" id="768679.TTX_1548"/>
<evidence type="ECO:0000259" key="14">
    <source>
        <dbReference type="Pfam" id="PF01930"/>
    </source>
</evidence>
<dbReference type="GeneID" id="11262425"/>
<reference evidence="15 16" key="1">
    <citation type="journal article" date="2011" name="PLoS ONE">
        <title>The complete genome sequence of Thermoproteus tenax: a physiologically versatile member of the Crenarchaeota.</title>
        <authorList>
            <person name="Siebers B."/>
            <person name="Zaparty M."/>
            <person name="Raddatz G."/>
            <person name="Tjaden B."/>
            <person name="Albers S.V."/>
            <person name="Bell S.D."/>
            <person name="Blombach F."/>
            <person name="Kletzin A."/>
            <person name="Kyrpides N."/>
            <person name="Lanz C."/>
            <person name="Plagens A."/>
            <person name="Rampp M."/>
            <person name="Rosinus A."/>
            <person name="von Jan M."/>
            <person name="Makarova K.S."/>
            <person name="Klenk H.P."/>
            <person name="Schuster S.C."/>
            <person name="Hensel R."/>
        </authorList>
    </citation>
    <scope>NUCLEOTIDE SEQUENCE [LARGE SCALE GENOMIC DNA]</scope>
    <source>
        <strain evidence="16">ATCC 35583 / DSM 2078 / JCM 9277 / NBRC 100435 / Kra 1</strain>
    </source>
</reference>
<evidence type="ECO:0000256" key="11">
    <source>
        <dbReference type="ARBA" id="ARBA00023118"/>
    </source>
</evidence>
<protein>
    <recommendedName>
        <fullName evidence="4 13">CRISPR-associated exonuclease Cas4</fullName>
        <ecNumber evidence="3 13">3.1.12.1</ecNumber>
    </recommendedName>
</protein>
<keyword evidence="9 13" id="KW-0408">Iron</keyword>
<evidence type="ECO:0000256" key="9">
    <source>
        <dbReference type="ARBA" id="ARBA00023004"/>
    </source>
</evidence>
<dbReference type="InterPro" id="IPR051827">
    <property type="entry name" value="Cas4_exonuclease"/>
</dbReference>
<evidence type="ECO:0000256" key="8">
    <source>
        <dbReference type="ARBA" id="ARBA00022839"/>
    </source>
</evidence>
<evidence type="ECO:0000313" key="15">
    <source>
        <dbReference type="EMBL" id="CCC82173.1"/>
    </source>
</evidence>
<evidence type="ECO:0000256" key="10">
    <source>
        <dbReference type="ARBA" id="ARBA00023014"/>
    </source>
</evidence>
<comment type="similarity">
    <text evidence="2 13">Belongs to the CRISPR-associated exonuclease Cas4 family.</text>
</comment>
<keyword evidence="12 13" id="KW-0464">Manganese</keyword>
<comment type="function">
    <text evidence="13">CRISPR (clustered regularly interspaced short palindromic repeat) is an adaptive immune system that provides protection against mobile genetic elements (viruses, transposable elements and conjugative plasmids). CRISPR clusters contain sequences complementary to antecedent mobile elements and target invading nucleic acids. CRISPR clusters are transcribed and processed into CRISPR RNA (crRNA).</text>
</comment>
<dbReference type="eggNOG" id="arCOG00790">
    <property type="taxonomic scope" value="Archaea"/>
</dbReference>
<dbReference type="HOGENOM" id="CLU_1507438_0_0_2"/>
<evidence type="ECO:0000256" key="5">
    <source>
        <dbReference type="ARBA" id="ARBA00022722"/>
    </source>
</evidence>
<keyword evidence="6 13" id="KW-0479">Metal-binding</keyword>
<sequence length="215" mass="25142">MLIPPPLCKVVRCDDLEDLSLDEALRELEKTDKVYQLAPTIYAVEYDFKRITPSMINDYEYCPRLLWIQAKLGKKLLTRKTLVALVKGRLLHERYQRVVSSVEDVLSEYKVELRDMVGVIDLIFKRGGKIIPVEIKSGYVSRSSHVKQLQIYMELLRADFGYLVYRNRVERIERDSRALEILDKIREIVRSASPPPVDESRCRSCPFRSICKKYV</sequence>